<evidence type="ECO:0000256" key="4">
    <source>
        <dbReference type="ARBA" id="ARBA00022679"/>
    </source>
</evidence>
<feature type="binding site" evidence="10">
    <location>
        <position position="44"/>
    </location>
    <ligand>
        <name>Zn(2+)</name>
        <dbReference type="ChEBI" id="CHEBI:29105"/>
    </ligand>
</feature>
<dbReference type="InterPro" id="IPR023580">
    <property type="entry name" value="RNA_pol_su_RPB10"/>
</dbReference>
<evidence type="ECO:0000313" key="11">
    <source>
        <dbReference type="EMBL" id="HGM47119.1"/>
    </source>
</evidence>
<dbReference type="EC" id="2.7.7.6" evidence="10"/>
<keyword evidence="6 10" id="KW-0479">Metal-binding</keyword>
<reference evidence="11" key="1">
    <citation type="journal article" date="2020" name="mSystems">
        <title>Genome- and Community-Level Interaction Insights into Carbon Utilization and Element Cycling Functions of Hydrothermarchaeota in Hydrothermal Sediment.</title>
        <authorList>
            <person name="Zhou Z."/>
            <person name="Liu Y."/>
            <person name="Xu W."/>
            <person name="Pan J."/>
            <person name="Luo Z.H."/>
            <person name="Li M."/>
        </authorList>
    </citation>
    <scope>NUCLEOTIDE SEQUENCE</scope>
    <source>
        <strain evidence="11">SpSt-649</strain>
    </source>
</reference>
<feature type="binding site" evidence="10">
    <location>
        <position position="10"/>
    </location>
    <ligand>
        <name>Zn(2+)</name>
        <dbReference type="ChEBI" id="CHEBI:29105"/>
    </ligand>
</feature>
<dbReference type="HAMAP" id="MF_00250">
    <property type="entry name" value="RNApol_arch_Rpo10"/>
    <property type="match status" value="1"/>
</dbReference>
<keyword evidence="8 10" id="KW-0804">Transcription</keyword>
<keyword evidence="2 10" id="KW-0240">DNA-directed RNA polymerase</keyword>
<dbReference type="FunFam" id="1.10.10.60:FF:000335">
    <property type="entry name" value="DNA-directed RNA polymerase subunit N, putative"/>
    <property type="match status" value="1"/>
</dbReference>
<comment type="function">
    <text evidence="10">DNA-dependent RNA polymerase (RNAP) catalyzes the transcription of DNA into RNA using the four ribonucleoside triphosphates as substrates.</text>
</comment>
<dbReference type="PIRSF" id="PIRSF005653">
    <property type="entry name" value="RNA_pol_N/8_sub"/>
    <property type="match status" value="1"/>
</dbReference>
<keyword evidence="5 10" id="KW-0548">Nucleotidyltransferase</keyword>
<evidence type="ECO:0000256" key="1">
    <source>
        <dbReference type="ARBA" id="ARBA00004496"/>
    </source>
</evidence>
<dbReference type="InterPro" id="IPR000268">
    <property type="entry name" value="RPABC5/Rpb10"/>
</dbReference>
<dbReference type="GO" id="GO:0003899">
    <property type="term" value="F:DNA-directed RNA polymerase activity"/>
    <property type="evidence" value="ECO:0007669"/>
    <property type="project" value="UniProtKB-UniRule"/>
</dbReference>
<dbReference type="GO" id="GO:0003677">
    <property type="term" value="F:DNA binding"/>
    <property type="evidence" value="ECO:0007669"/>
    <property type="project" value="InterPro"/>
</dbReference>
<comment type="subcellular location">
    <subcellularLocation>
        <location evidence="1 10">Cytoplasm</location>
    </subcellularLocation>
</comment>
<comment type="caution">
    <text evidence="11">The sequence shown here is derived from an EMBL/GenBank/DDBJ whole genome shotgun (WGS) entry which is preliminary data.</text>
</comment>
<protein>
    <recommendedName>
        <fullName evidence="10">DNA-directed RNA polymerase subunit Rpo10</fullName>
        <ecNumber evidence="10">2.7.7.6</ecNumber>
    </recommendedName>
    <alternativeName>
        <fullName evidence="10">DNA-directed RNA polymerase subunit N</fullName>
    </alternativeName>
</protein>
<dbReference type="PANTHER" id="PTHR23431:SF3">
    <property type="entry name" value="DNA-DIRECTED RNA POLYMERASES I, II, AND III SUBUNIT RPABC5"/>
    <property type="match status" value="1"/>
</dbReference>
<dbReference type="AlphaFoldDB" id="A0A7C4H174"/>
<keyword evidence="3 10" id="KW-0963">Cytoplasm</keyword>
<proteinExistence type="inferred from homology"/>
<dbReference type="GO" id="GO:0008270">
    <property type="term" value="F:zinc ion binding"/>
    <property type="evidence" value="ECO:0007669"/>
    <property type="project" value="UniProtKB-UniRule"/>
</dbReference>
<evidence type="ECO:0000256" key="2">
    <source>
        <dbReference type="ARBA" id="ARBA00022478"/>
    </source>
</evidence>
<comment type="similarity">
    <text evidence="10">Belongs to the archaeal Rpo10/eukaryotic RPB10 RNA polymerase subunit family.</text>
</comment>
<evidence type="ECO:0000256" key="6">
    <source>
        <dbReference type="ARBA" id="ARBA00022723"/>
    </source>
</evidence>
<dbReference type="NCBIfam" id="NF003089">
    <property type="entry name" value="PRK04016.1"/>
    <property type="match status" value="1"/>
</dbReference>
<comment type="catalytic activity">
    <reaction evidence="10">
        <text>RNA(n) + a ribonucleoside 5'-triphosphate = RNA(n+1) + diphosphate</text>
        <dbReference type="Rhea" id="RHEA:21248"/>
        <dbReference type="Rhea" id="RHEA-COMP:14527"/>
        <dbReference type="Rhea" id="RHEA-COMP:17342"/>
        <dbReference type="ChEBI" id="CHEBI:33019"/>
        <dbReference type="ChEBI" id="CHEBI:61557"/>
        <dbReference type="ChEBI" id="CHEBI:140395"/>
        <dbReference type="EC" id="2.7.7.6"/>
    </reaction>
</comment>
<sequence length="71" mass="8228">MIIPIRCFTCGALIADKWYEFAQRVQKGEDAGKVLDEMGVTRYCCRRMFLSHVEVIDKILVYSGVEEYFKG</sequence>
<accession>A0A7C4H174</accession>
<keyword evidence="4 10" id="KW-0808">Transferase</keyword>
<evidence type="ECO:0000256" key="3">
    <source>
        <dbReference type="ARBA" id="ARBA00022490"/>
    </source>
</evidence>
<gene>
    <name evidence="10" type="primary">rpo10</name>
    <name evidence="10" type="synonym">rpoN</name>
    <name evidence="11" type="ORF">ENU21_05155</name>
</gene>
<dbReference type="PANTHER" id="PTHR23431">
    <property type="entry name" value="DNA-DIRECTED RNA POLYMERASES I, II, AND III SUBUNIT RPABC5 FAMILY MEMBER"/>
    <property type="match status" value="1"/>
</dbReference>
<evidence type="ECO:0000256" key="9">
    <source>
        <dbReference type="ARBA" id="ARBA00065509"/>
    </source>
</evidence>
<dbReference type="EMBL" id="DTBQ01000143">
    <property type="protein sequence ID" value="HGM47119.1"/>
    <property type="molecule type" value="Genomic_DNA"/>
</dbReference>
<dbReference type="InterPro" id="IPR020789">
    <property type="entry name" value="RNA_pol_suN_Zn-BS"/>
</dbReference>
<organism evidence="11">
    <name type="scientific">Thermofilum pendens</name>
    <dbReference type="NCBI Taxonomy" id="2269"/>
    <lineage>
        <taxon>Archaea</taxon>
        <taxon>Thermoproteota</taxon>
        <taxon>Thermoprotei</taxon>
        <taxon>Thermofilales</taxon>
        <taxon>Thermofilaceae</taxon>
        <taxon>Thermofilum</taxon>
    </lineage>
</organism>
<evidence type="ECO:0000256" key="7">
    <source>
        <dbReference type="ARBA" id="ARBA00022833"/>
    </source>
</evidence>
<evidence type="ECO:0000256" key="5">
    <source>
        <dbReference type="ARBA" id="ARBA00022695"/>
    </source>
</evidence>
<evidence type="ECO:0000256" key="10">
    <source>
        <dbReference type="HAMAP-Rule" id="MF_00250"/>
    </source>
</evidence>
<dbReference type="PROSITE" id="PS01112">
    <property type="entry name" value="RNA_POL_N_8KD"/>
    <property type="match status" value="1"/>
</dbReference>
<name>A0A7C4H174_THEPE</name>
<keyword evidence="7 10" id="KW-0862">Zinc</keyword>
<feature type="binding site" evidence="10">
    <location>
        <position position="45"/>
    </location>
    <ligand>
        <name>Zn(2+)</name>
        <dbReference type="ChEBI" id="CHEBI:29105"/>
    </ligand>
</feature>
<dbReference type="Pfam" id="PF01194">
    <property type="entry name" value="RNA_pol_N"/>
    <property type="match status" value="1"/>
</dbReference>
<dbReference type="GO" id="GO:0006351">
    <property type="term" value="P:DNA-templated transcription"/>
    <property type="evidence" value="ECO:0007669"/>
    <property type="project" value="UniProtKB-UniRule"/>
</dbReference>
<dbReference type="Gene3D" id="1.10.10.60">
    <property type="entry name" value="Homeodomain-like"/>
    <property type="match status" value="1"/>
</dbReference>
<comment type="cofactor">
    <cofactor evidence="10">
        <name>Zn(2+)</name>
        <dbReference type="ChEBI" id="CHEBI:29105"/>
    </cofactor>
    <text evidence="10">Binds 1 zinc ion.</text>
</comment>
<comment type="subunit">
    <text evidence="9">Part of the 13-subunit RNA polymerase complex.</text>
</comment>
<feature type="binding site" evidence="10">
    <location>
        <position position="7"/>
    </location>
    <ligand>
        <name>Zn(2+)</name>
        <dbReference type="ChEBI" id="CHEBI:29105"/>
    </ligand>
</feature>
<dbReference type="SUPFAM" id="SSF46924">
    <property type="entry name" value="RNA polymerase subunit RPB10"/>
    <property type="match status" value="1"/>
</dbReference>
<evidence type="ECO:0000256" key="8">
    <source>
        <dbReference type="ARBA" id="ARBA00023163"/>
    </source>
</evidence>
<dbReference type="GO" id="GO:0000428">
    <property type="term" value="C:DNA-directed RNA polymerase complex"/>
    <property type="evidence" value="ECO:0007669"/>
    <property type="project" value="UniProtKB-KW"/>
</dbReference>
<dbReference type="GO" id="GO:0005737">
    <property type="term" value="C:cytoplasm"/>
    <property type="evidence" value="ECO:0007669"/>
    <property type="project" value="UniProtKB-SubCell"/>
</dbReference>
<comment type="subunit">
    <text evidence="10">Part of the RNA polymerase complex.</text>
</comment>